<evidence type="ECO:0000313" key="3">
    <source>
        <dbReference type="EMBL" id="RYC31017.1"/>
    </source>
</evidence>
<keyword evidence="1" id="KW-0812">Transmembrane</keyword>
<evidence type="ECO:0000313" key="4">
    <source>
        <dbReference type="Proteomes" id="UP000290759"/>
    </source>
</evidence>
<dbReference type="Pfam" id="PF13692">
    <property type="entry name" value="Glyco_trans_1_4"/>
    <property type="match status" value="1"/>
</dbReference>
<keyword evidence="3" id="KW-0808">Transferase</keyword>
<dbReference type="Pfam" id="PF13477">
    <property type="entry name" value="Glyco_trans_4_2"/>
    <property type="match status" value="1"/>
</dbReference>
<dbReference type="EMBL" id="QYBB01000018">
    <property type="protein sequence ID" value="RYC31017.1"/>
    <property type="molecule type" value="Genomic_DNA"/>
</dbReference>
<proteinExistence type="predicted"/>
<dbReference type="OrthoDB" id="9790710at2"/>
<gene>
    <name evidence="3" type="ORF">D3273_15900</name>
</gene>
<feature type="domain" description="Glycosyltransferase subfamily 4-like N-terminal" evidence="2">
    <location>
        <begin position="10"/>
        <end position="128"/>
    </location>
</feature>
<dbReference type="Proteomes" id="UP000290759">
    <property type="component" value="Unassembled WGS sequence"/>
</dbReference>
<reference evidence="3 4" key="2">
    <citation type="submission" date="2019-02" db="EMBL/GenBank/DDBJ databases">
        <title>'Lichenibacterium ramalinii' gen. nov. sp. nov., 'Lichenibacterium minor' gen. nov. sp. nov.</title>
        <authorList>
            <person name="Pankratov T."/>
        </authorList>
    </citation>
    <scope>NUCLEOTIDE SEQUENCE [LARGE SCALE GENOMIC DNA]</scope>
    <source>
        <strain evidence="3 4">RmlP026</strain>
    </source>
</reference>
<protein>
    <submittedName>
        <fullName evidence="3">Glycosyltransferase family 1 protein</fullName>
    </submittedName>
</protein>
<dbReference type="RefSeq" id="WP_129227871.1">
    <property type="nucleotide sequence ID" value="NZ_QYBB01000018.1"/>
</dbReference>
<dbReference type="GO" id="GO:0016757">
    <property type="term" value="F:glycosyltransferase activity"/>
    <property type="evidence" value="ECO:0007669"/>
    <property type="project" value="TreeGrafter"/>
</dbReference>
<dbReference type="PANTHER" id="PTHR12526:SF636">
    <property type="entry name" value="BLL3647 PROTEIN"/>
    <property type="match status" value="1"/>
</dbReference>
<sequence length="385" mass="40706">MTVETARPARLLFVVTEDWFFASHFLSVAVAARAAGFDVAVTVRVRDPALRRRIEAAGVRVIPSAHERGHFGPLAMLGHARAFARLFRAERPDIVHLVSVRLVVLAGFGALMAGVPRRVQAVTGLGLMGASRGAKARAARAALGRLLRGPLGGSRAHHVFENREDPVLLGMDPDGSRVTVVGGAGIDPARETAQPLPPMPPLRAALVARMVHSKGVDVAVEALRRARAAGAPVELSLYGAPDPENPRAVTEEQLRRWSAEPGIAWHGHAADVAAVWRAHHVVLVPSRGGEGLPRSLLEGAAAARAVLTTATPGCATFTRDGIEGFVVPPDDPDALADALVTLAHDPALVERFALAARARVLDGFTAERVAADFVGVYRTLAEGLR</sequence>
<dbReference type="Gene3D" id="3.40.50.2000">
    <property type="entry name" value="Glycogen Phosphorylase B"/>
    <property type="match status" value="2"/>
</dbReference>
<organism evidence="3 4">
    <name type="scientific">Lichenibacterium minor</name>
    <dbReference type="NCBI Taxonomy" id="2316528"/>
    <lineage>
        <taxon>Bacteria</taxon>
        <taxon>Pseudomonadati</taxon>
        <taxon>Pseudomonadota</taxon>
        <taxon>Alphaproteobacteria</taxon>
        <taxon>Hyphomicrobiales</taxon>
        <taxon>Lichenihabitantaceae</taxon>
        <taxon>Lichenibacterium</taxon>
    </lineage>
</organism>
<keyword evidence="1" id="KW-0472">Membrane</keyword>
<evidence type="ECO:0000259" key="2">
    <source>
        <dbReference type="Pfam" id="PF13477"/>
    </source>
</evidence>
<comment type="caution">
    <text evidence="3">The sequence shown here is derived from an EMBL/GenBank/DDBJ whole genome shotgun (WGS) entry which is preliminary data.</text>
</comment>
<dbReference type="PANTHER" id="PTHR12526">
    <property type="entry name" value="GLYCOSYLTRANSFERASE"/>
    <property type="match status" value="1"/>
</dbReference>
<name>A0A4Q2U7M0_9HYPH</name>
<accession>A0A4Q2U7M0</accession>
<dbReference type="SUPFAM" id="SSF53756">
    <property type="entry name" value="UDP-Glycosyltransferase/glycogen phosphorylase"/>
    <property type="match status" value="1"/>
</dbReference>
<reference evidence="3 4" key="1">
    <citation type="submission" date="2018-12" db="EMBL/GenBank/DDBJ databases">
        <authorList>
            <person name="Grouzdev D.S."/>
            <person name="Krutkina M.S."/>
        </authorList>
    </citation>
    <scope>NUCLEOTIDE SEQUENCE [LARGE SCALE GENOMIC DNA]</scope>
    <source>
        <strain evidence="3 4">RmlP026</strain>
    </source>
</reference>
<evidence type="ECO:0000256" key="1">
    <source>
        <dbReference type="SAM" id="Phobius"/>
    </source>
</evidence>
<dbReference type="InterPro" id="IPR028098">
    <property type="entry name" value="Glyco_trans_4-like_N"/>
</dbReference>
<keyword evidence="4" id="KW-1185">Reference proteome</keyword>
<feature type="transmembrane region" description="Helical" evidence="1">
    <location>
        <begin position="94"/>
        <end position="115"/>
    </location>
</feature>
<dbReference type="AlphaFoldDB" id="A0A4Q2U7M0"/>
<keyword evidence="1" id="KW-1133">Transmembrane helix</keyword>